<sequence length="164" mass="17476">MAYGDVIVRAGSTAALTARGDVVFSDGFSAEAGATLSAYQDAGVCSSAAPQEDPDQAEPEVAYQEAPLDPASGKQAKVASTPAVAQEKVEIYPNPVLQQMHLVLPEAGSAYEVKIYNSFGSEVKHLTLQPGQTEVDVRMLQPGIYYLHSKSEKGVGTTRFRVER</sequence>
<dbReference type="NCBIfam" id="TIGR04183">
    <property type="entry name" value="Por_Secre_tail"/>
    <property type="match status" value="1"/>
</dbReference>
<dbReference type="Pfam" id="PF18962">
    <property type="entry name" value="Por_Secre_tail"/>
    <property type="match status" value="1"/>
</dbReference>
<dbReference type="EMBL" id="CP095046">
    <property type="protein sequence ID" value="UOQ70956.1"/>
    <property type="molecule type" value="Genomic_DNA"/>
</dbReference>
<evidence type="ECO:0000313" key="2">
    <source>
        <dbReference type="EMBL" id="UOQ70956.1"/>
    </source>
</evidence>
<dbReference type="RefSeq" id="WP_244674369.1">
    <property type="nucleotide sequence ID" value="NZ_CP095046.1"/>
</dbReference>
<feature type="domain" description="Secretion system C-terminal sorting" evidence="1">
    <location>
        <begin position="91"/>
        <end position="157"/>
    </location>
</feature>
<gene>
    <name evidence="2" type="ORF">MUN79_20095</name>
</gene>
<organism evidence="2 3">
    <name type="scientific">Hymenobacter cellulosilyticus</name>
    <dbReference type="NCBI Taxonomy" id="2932248"/>
    <lineage>
        <taxon>Bacteria</taxon>
        <taxon>Pseudomonadati</taxon>
        <taxon>Bacteroidota</taxon>
        <taxon>Cytophagia</taxon>
        <taxon>Cytophagales</taxon>
        <taxon>Hymenobacteraceae</taxon>
        <taxon>Hymenobacter</taxon>
    </lineage>
</organism>
<protein>
    <submittedName>
        <fullName evidence="2">T9SS type A sorting domain-containing protein</fullName>
    </submittedName>
</protein>
<accession>A0A8T9PZQ0</accession>
<dbReference type="AlphaFoldDB" id="A0A8T9PZQ0"/>
<proteinExistence type="predicted"/>
<evidence type="ECO:0000259" key="1">
    <source>
        <dbReference type="Pfam" id="PF18962"/>
    </source>
</evidence>
<keyword evidence="3" id="KW-1185">Reference proteome</keyword>
<dbReference type="InterPro" id="IPR026444">
    <property type="entry name" value="Secre_tail"/>
</dbReference>
<dbReference type="KEGG" id="hcu:MUN79_20095"/>
<evidence type="ECO:0000313" key="3">
    <source>
        <dbReference type="Proteomes" id="UP000831796"/>
    </source>
</evidence>
<dbReference type="Proteomes" id="UP000831796">
    <property type="component" value="Chromosome"/>
</dbReference>
<reference evidence="2" key="1">
    <citation type="submission" date="2022-04" db="EMBL/GenBank/DDBJ databases">
        <title>Hymenobacter sp. isolated from the air.</title>
        <authorList>
            <person name="Won M."/>
            <person name="Lee C.-M."/>
            <person name="Woen H.-Y."/>
            <person name="Kwon S.-W."/>
        </authorList>
    </citation>
    <scope>NUCLEOTIDE SEQUENCE</scope>
    <source>
        <strain evidence="2">5116S-3</strain>
    </source>
</reference>
<name>A0A8T9PZQ0_9BACT</name>